<dbReference type="EMBL" id="VXPY01000013">
    <property type="protein sequence ID" value="MYD89028.1"/>
    <property type="molecule type" value="Genomic_DNA"/>
</dbReference>
<reference evidence="1" key="1">
    <citation type="submission" date="2019-09" db="EMBL/GenBank/DDBJ databases">
        <title>Characterisation of the sponge microbiome using genome-centric metagenomics.</title>
        <authorList>
            <person name="Engelberts J.P."/>
            <person name="Robbins S.J."/>
            <person name="De Goeij J.M."/>
            <person name="Aranda M."/>
            <person name="Bell S.C."/>
            <person name="Webster N.S."/>
        </authorList>
    </citation>
    <scope>NUCLEOTIDE SEQUENCE</scope>
    <source>
        <strain evidence="1">SB0662_bin_9</strain>
    </source>
</reference>
<dbReference type="PANTHER" id="PTHR37489:SF1">
    <property type="entry name" value="DUF3500 DOMAIN-CONTAINING PROTEIN"/>
    <property type="match status" value="1"/>
</dbReference>
<evidence type="ECO:0000313" key="1">
    <source>
        <dbReference type="EMBL" id="MYD89028.1"/>
    </source>
</evidence>
<organism evidence="1">
    <name type="scientific">Caldilineaceae bacterium SB0662_bin_9</name>
    <dbReference type="NCBI Taxonomy" id="2605258"/>
    <lineage>
        <taxon>Bacteria</taxon>
        <taxon>Bacillati</taxon>
        <taxon>Chloroflexota</taxon>
        <taxon>Caldilineae</taxon>
        <taxon>Caldilineales</taxon>
        <taxon>Caldilineaceae</taxon>
    </lineage>
</organism>
<gene>
    <name evidence="1" type="ORF">F4Y08_01635</name>
</gene>
<name>A0A6B1DNN2_9CHLR</name>
<proteinExistence type="predicted"/>
<dbReference type="AlphaFoldDB" id="A0A6B1DNN2"/>
<protein>
    <submittedName>
        <fullName evidence="1">DUF3500 domain-containing protein</fullName>
    </submittedName>
</protein>
<sequence length="357" mass="39768">MDDASRLQVARDAAERMGHRLSMLLDALDEGQRGCLCLDFGDEQERTFWNYTPIARQGLALRDMTRPQHQLVMQLLHDALSPTGYNTVQLIMAMEAILDGKEGFTRPLPGRDPQNYCLSLFGRPDASEPWSWRFEGHHVSLHFAVAHGRLLSPYPLFLGSNPAESALRSGASLRPLHDLEDCARALFESLDGSQRRSALLSAYAPQDILLGSVSRVAYEQPPSFDADGWMRATGAGPEDVDRLLIRRHGAGVSLASLKPDQASSLQALVGHYLSCLADDVAEAERTRIGDLSSAPLHFAWSGSARRCEPHYYRIQAPGFLIEFDNYQNDANHIHSVWRDPANDFGRDALASHYRHSH</sequence>
<dbReference type="PANTHER" id="PTHR37489">
    <property type="entry name" value="DUF3500 DOMAIN-CONTAINING PROTEIN"/>
    <property type="match status" value="1"/>
</dbReference>
<accession>A0A6B1DNN2</accession>
<dbReference type="InterPro" id="IPR021889">
    <property type="entry name" value="DUF3500"/>
</dbReference>
<dbReference type="Pfam" id="PF12006">
    <property type="entry name" value="DUF3500"/>
    <property type="match status" value="1"/>
</dbReference>
<comment type="caution">
    <text evidence="1">The sequence shown here is derived from an EMBL/GenBank/DDBJ whole genome shotgun (WGS) entry which is preliminary data.</text>
</comment>